<protein>
    <submittedName>
        <fullName evidence="2">Uncharacterized protein</fullName>
    </submittedName>
</protein>
<evidence type="ECO:0000313" key="2">
    <source>
        <dbReference type="EMBL" id="RHJ89223.1"/>
    </source>
</evidence>
<feature type="transmembrane region" description="Helical" evidence="1">
    <location>
        <begin position="146"/>
        <end position="170"/>
    </location>
</feature>
<dbReference type="EMBL" id="QRMS01000001">
    <property type="protein sequence ID" value="RHJ89223.1"/>
    <property type="molecule type" value="Genomic_DNA"/>
</dbReference>
<dbReference type="RefSeq" id="WP_067539020.1">
    <property type="nucleotide sequence ID" value="NZ_AP025567.1"/>
</dbReference>
<dbReference type="PANTHER" id="PTHR37814">
    <property type="entry name" value="CONSERVED MEMBRANE PROTEIN"/>
    <property type="match status" value="1"/>
</dbReference>
<gene>
    <name evidence="2" type="ORF">DW099_01220</name>
</gene>
<sequence>MKEKVNILSVIKYAGAYIAFEIGSGFATGQEILQFYTSYGVWSIGAAIISMILFAWAGGSVMKIGYETKDVENLKPYQLLCGKAMGVFYEYFVLFYLFAVLAVMISGAGASLQEYCGVSYYVGGLFMALLVFVAFAFGLEKLIDIVGLMGPLIIGFSIFIAICTITANFGDLMVGNIDVSRLVTSKPTDSWWMSGILYVAYNVVSSIAFLMALGRDAKSAREAAAGGITGGVLLMVTVIFMNFALLSRLDLIEGSIVPSLKLANEVSSLAGTVFVVVMICGIFSTAAPVLWTICNNLAKPGSRISLVIALLVSLDAFILGQMPFDKLVSFIYPYTGYLGIILLVCIWRYKLKHRTLKGRYK</sequence>
<dbReference type="AlphaFoldDB" id="A0A415E623"/>
<feature type="transmembrane region" description="Helical" evidence="1">
    <location>
        <begin position="39"/>
        <end position="66"/>
    </location>
</feature>
<dbReference type="STRING" id="1776384.GCA_900086585_02521"/>
<keyword evidence="1" id="KW-0812">Transmembrane</keyword>
<accession>A0A415E623</accession>
<evidence type="ECO:0000313" key="3">
    <source>
        <dbReference type="Proteomes" id="UP000284841"/>
    </source>
</evidence>
<keyword evidence="1" id="KW-1133">Transmembrane helix</keyword>
<comment type="caution">
    <text evidence="2">The sequence shown here is derived from an EMBL/GenBank/DDBJ whole genome shotgun (WGS) entry which is preliminary data.</text>
</comment>
<proteinExistence type="predicted"/>
<keyword evidence="3" id="KW-1185">Reference proteome</keyword>
<feature type="transmembrane region" description="Helical" evidence="1">
    <location>
        <begin position="225"/>
        <end position="246"/>
    </location>
</feature>
<dbReference type="InterPro" id="IPR038728">
    <property type="entry name" value="YkvI-like"/>
</dbReference>
<organism evidence="2 3">
    <name type="scientific">Emergencia timonensis</name>
    <dbReference type="NCBI Taxonomy" id="1776384"/>
    <lineage>
        <taxon>Bacteria</taxon>
        <taxon>Bacillati</taxon>
        <taxon>Bacillota</taxon>
        <taxon>Clostridia</taxon>
        <taxon>Peptostreptococcales</taxon>
        <taxon>Anaerovoracaceae</taxon>
        <taxon>Emergencia</taxon>
    </lineage>
</organism>
<feature type="transmembrane region" description="Helical" evidence="1">
    <location>
        <begin position="87"/>
        <end position="112"/>
    </location>
</feature>
<dbReference type="PANTHER" id="PTHR37814:SF1">
    <property type="entry name" value="MEMBRANE PROTEIN"/>
    <property type="match status" value="1"/>
</dbReference>
<feature type="transmembrane region" description="Helical" evidence="1">
    <location>
        <begin position="304"/>
        <end position="324"/>
    </location>
</feature>
<keyword evidence="1" id="KW-0472">Membrane</keyword>
<feature type="transmembrane region" description="Helical" evidence="1">
    <location>
        <begin position="266"/>
        <end position="292"/>
    </location>
</feature>
<name>A0A415E623_9FIRM</name>
<evidence type="ECO:0000256" key="1">
    <source>
        <dbReference type="SAM" id="Phobius"/>
    </source>
</evidence>
<dbReference type="Proteomes" id="UP000284841">
    <property type="component" value="Unassembled WGS sequence"/>
</dbReference>
<feature type="transmembrane region" description="Helical" evidence="1">
    <location>
        <begin position="7"/>
        <end position="27"/>
    </location>
</feature>
<feature type="transmembrane region" description="Helical" evidence="1">
    <location>
        <begin position="330"/>
        <end position="349"/>
    </location>
</feature>
<feature type="transmembrane region" description="Helical" evidence="1">
    <location>
        <begin position="190"/>
        <end position="213"/>
    </location>
</feature>
<dbReference type="GeneID" id="83004854"/>
<feature type="transmembrane region" description="Helical" evidence="1">
    <location>
        <begin position="118"/>
        <end position="139"/>
    </location>
</feature>
<dbReference type="OrthoDB" id="4424890at2"/>
<reference evidence="2 3" key="1">
    <citation type="submission" date="2018-08" db="EMBL/GenBank/DDBJ databases">
        <title>A genome reference for cultivated species of the human gut microbiota.</title>
        <authorList>
            <person name="Zou Y."/>
            <person name="Xue W."/>
            <person name="Luo G."/>
        </authorList>
    </citation>
    <scope>NUCLEOTIDE SEQUENCE [LARGE SCALE GENOMIC DNA]</scope>
    <source>
        <strain evidence="2 3">AM07-24</strain>
    </source>
</reference>